<reference evidence="1 2" key="1">
    <citation type="journal article" date="2023" name="Microb. Genom.">
        <title>Mesoterricola silvestris gen. nov., sp. nov., Mesoterricola sediminis sp. nov., Geothrix oryzae sp. nov., Geothrix edaphica sp. nov., Geothrix rubra sp. nov., and Geothrix limicola sp. nov., six novel members of Acidobacteriota isolated from soils.</title>
        <authorList>
            <person name="Weisberg A.J."/>
            <person name="Pearce E."/>
            <person name="Kramer C.G."/>
            <person name="Chang J.H."/>
            <person name="Clarke C.R."/>
        </authorList>
    </citation>
    <scope>NUCLEOTIDE SEQUENCE [LARGE SCALE GENOMIC DNA]</scope>
    <source>
        <strain evidence="1 2">NB05-1H</strain>
    </source>
</reference>
<evidence type="ECO:0000313" key="2">
    <source>
        <dbReference type="Proteomes" id="UP001272987"/>
    </source>
</evidence>
<proteinExistence type="predicted"/>
<dbReference type="RefSeq" id="WP_234369757.1">
    <property type="nucleotide sequence ID" value="NZ_BCMK01000009.1"/>
</dbReference>
<accession>A0ABU4LWQ1</accession>
<evidence type="ECO:0000313" key="1">
    <source>
        <dbReference type="EMBL" id="MDX3019892.1"/>
    </source>
</evidence>
<gene>
    <name evidence="1" type="ORF">PV666_18620</name>
</gene>
<keyword evidence="2" id="KW-1185">Reference proteome</keyword>
<dbReference type="EMBL" id="JARAWP010000010">
    <property type="protein sequence ID" value="MDX3019892.1"/>
    <property type="molecule type" value="Genomic_DNA"/>
</dbReference>
<name>A0ABU4LWQ1_9ACTN</name>
<sequence length="174" mass="18343">MSGAQQLCPAATTLELQLAVVQEPFMTAARFAAAYAALTAAHEVADHWVQIDAQAVAKGKPGADGVIACAKHVTTYTATQATALYAVQKATGMRLSWKRAALGLAVSAATHYIADRQGGHWQDPEPRSIVRLATIGHAGWLQRDPGAGYLMDQSWHKGWIAVAALIAASGSEPQ</sequence>
<organism evidence="1 2">
    <name type="scientific">Streptomyces acidiscabies</name>
    <dbReference type="NCBI Taxonomy" id="42234"/>
    <lineage>
        <taxon>Bacteria</taxon>
        <taxon>Bacillati</taxon>
        <taxon>Actinomycetota</taxon>
        <taxon>Actinomycetes</taxon>
        <taxon>Kitasatosporales</taxon>
        <taxon>Streptomycetaceae</taxon>
        <taxon>Streptomyces</taxon>
    </lineage>
</organism>
<dbReference type="Proteomes" id="UP001272987">
    <property type="component" value="Unassembled WGS sequence"/>
</dbReference>
<protein>
    <submittedName>
        <fullName evidence="1">Uncharacterized protein</fullName>
    </submittedName>
</protein>
<comment type="caution">
    <text evidence="1">The sequence shown here is derived from an EMBL/GenBank/DDBJ whole genome shotgun (WGS) entry which is preliminary data.</text>
</comment>